<sequence length="116" mass="13024">MKKKKLFVAGSIMLGIVIFTNDLKVEATVNQPNISSKIVNITQTNENISTVVNIKPSETLENYRLLLDTFFWISSNQSTGIYKRQGDTLEIYVDESAQQLPTYTITGASLKEYLEG</sequence>
<accession>A0A931FAI1</accession>
<evidence type="ECO:0000313" key="1">
    <source>
        <dbReference type="EMBL" id="MBF8807467.1"/>
    </source>
</evidence>
<dbReference type="EMBL" id="JADAKE010000008">
    <property type="protein sequence ID" value="MBF8807467.1"/>
    <property type="molecule type" value="Genomic_DNA"/>
</dbReference>
<dbReference type="Gene3D" id="2.60.120.1250">
    <property type="entry name" value="Peptidase M60, enhancin-like domain 1"/>
    <property type="match status" value="1"/>
</dbReference>
<comment type="caution">
    <text evidence="1">The sequence shown here is derived from an EMBL/GenBank/DDBJ whole genome shotgun (WGS) entry which is preliminary data.</text>
</comment>
<organism evidence="1 2">
    <name type="scientific">Enterococcus lacertideformus</name>
    <dbReference type="NCBI Taxonomy" id="2771493"/>
    <lineage>
        <taxon>Bacteria</taxon>
        <taxon>Bacillati</taxon>
        <taxon>Bacillota</taxon>
        <taxon>Bacilli</taxon>
        <taxon>Lactobacillales</taxon>
        <taxon>Enterococcaceae</taxon>
        <taxon>Enterococcus</taxon>
    </lineage>
</organism>
<keyword evidence="2" id="KW-1185">Reference proteome</keyword>
<evidence type="ECO:0000313" key="2">
    <source>
        <dbReference type="Proteomes" id="UP000637757"/>
    </source>
</evidence>
<dbReference type="AlphaFoldDB" id="A0A931FAI1"/>
<reference evidence="1" key="1">
    <citation type="submission" date="2020-09" db="EMBL/GenBank/DDBJ databases">
        <title>Genomic insights into the novelty and pathogenicity of a unique biofilm-forming Enterococcus sp. bacteria (Enterococcus lacertideformus) identified in reptiles.</title>
        <authorList>
            <person name="Agius J.E."/>
            <person name="Phalen D.N."/>
            <person name="Rose K."/>
            <person name="Eden J.-S."/>
        </authorList>
    </citation>
    <scope>NUCLEOTIDE SEQUENCE</scope>
    <source>
        <strain evidence="1">PHRS 0518</strain>
    </source>
</reference>
<proteinExistence type="predicted"/>
<gene>
    <name evidence="1" type="ORF">IC227_02505</name>
</gene>
<protein>
    <submittedName>
        <fullName evidence="1">Uncharacterized protein</fullName>
    </submittedName>
</protein>
<name>A0A931FAI1_9ENTE</name>
<dbReference type="Proteomes" id="UP000637757">
    <property type="component" value="Unassembled WGS sequence"/>
</dbReference>